<evidence type="ECO:0000256" key="2">
    <source>
        <dbReference type="ARBA" id="ARBA00022617"/>
    </source>
</evidence>
<evidence type="ECO:0000256" key="3">
    <source>
        <dbReference type="ARBA" id="ARBA00022723"/>
    </source>
</evidence>
<sequence>MKNQKQYKTVPGDRGNFLLGNVSEIQRHGILQFYLDSWQKFGDLFRFYIGPKALYVVTNPYYVQHILVDSHQSYGKGAAYDGLKLLLGEGLFTSDGELWQRQRRLMQPFFTENKIKKFGAAMSEATLQMLERWQPYVENGESLEITAEMERLTMSIIGQTMLSVDTGDRNTEIGQALKTGLTYIAQRATKLFNVPLFIPTASNCPFKQARNSIDKFIYNLIAERRNDSQQQPKDLLSELLQARDDESGKGISEKQLRDEILTIFVAGSDTTTTALTWTWYLLSQHPEVKHKLYAELETVLGGRTPTVEDMPRLKYTKMVILESLRLYPPVWTIPRSSVKEDVVDGYHIPANSTVLISQYIAHRHPDFWPEPEKFEPERFTPEKSKERPTYAYFPFGGGPRTCLGIHFSMLEAQLILATVAQRYELNLVPGHVVEAETVAQLRPKYGLKMTLQNRIPSTLVISH</sequence>
<dbReference type="GO" id="GO:0020037">
    <property type="term" value="F:heme binding"/>
    <property type="evidence" value="ECO:0007669"/>
    <property type="project" value="InterPro"/>
</dbReference>
<dbReference type="GO" id="GO:0016705">
    <property type="term" value="F:oxidoreductase activity, acting on paired donors, with incorporation or reduction of molecular oxygen"/>
    <property type="evidence" value="ECO:0007669"/>
    <property type="project" value="InterPro"/>
</dbReference>
<comment type="similarity">
    <text evidence="1 8">Belongs to the cytochrome P450 family.</text>
</comment>
<dbReference type="InterPro" id="IPR002401">
    <property type="entry name" value="Cyt_P450_E_grp-I"/>
</dbReference>
<dbReference type="InterPro" id="IPR017972">
    <property type="entry name" value="Cyt_P450_CS"/>
</dbReference>
<keyword evidence="5 7" id="KW-0408">Iron</keyword>
<dbReference type="AlphaFoldDB" id="A0A8J7L8D5"/>
<dbReference type="RefSeq" id="WP_198123913.1">
    <property type="nucleotide sequence ID" value="NZ_JAECZC010000008.1"/>
</dbReference>
<organism evidence="9 10">
    <name type="scientific">Amazonocrinis nigriterrae CENA67</name>
    <dbReference type="NCBI Taxonomy" id="2794033"/>
    <lineage>
        <taxon>Bacteria</taxon>
        <taxon>Bacillati</taxon>
        <taxon>Cyanobacteriota</taxon>
        <taxon>Cyanophyceae</taxon>
        <taxon>Nostocales</taxon>
        <taxon>Nostocaceae</taxon>
        <taxon>Amazonocrinis</taxon>
        <taxon>Amazonocrinis nigriterrae</taxon>
    </lineage>
</organism>
<dbReference type="PRINTS" id="PR00463">
    <property type="entry name" value="EP450I"/>
</dbReference>
<evidence type="ECO:0000313" key="10">
    <source>
        <dbReference type="Proteomes" id="UP000632766"/>
    </source>
</evidence>
<dbReference type="InterPro" id="IPR001128">
    <property type="entry name" value="Cyt_P450"/>
</dbReference>
<dbReference type="PANTHER" id="PTHR24291:SF50">
    <property type="entry name" value="BIFUNCTIONAL ALBAFLAVENONE MONOOXYGENASE_TERPENE SYNTHASE"/>
    <property type="match status" value="1"/>
</dbReference>
<comment type="caution">
    <text evidence="9">The sequence shown here is derived from an EMBL/GenBank/DDBJ whole genome shotgun (WGS) entry which is preliminary data.</text>
</comment>
<evidence type="ECO:0000256" key="4">
    <source>
        <dbReference type="ARBA" id="ARBA00023002"/>
    </source>
</evidence>
<keyword evidence="3 7" id="KW-0479">Metal-binding</keyword>
<reference evidence="9 10" key="1">
    <citation type="journal article" date="2021" name="Int. J. Syst. Evol. Microbiol.">
        <title>Amazonocrinis nigriterrae gen. nov., sp. nov., Atlanticothrix silvestris gen. nov., sp. nov. and Dendronalium phyllosphericum gen. nov., sp. nov., nostocacean cyanobacteria from Brazilian environments.</title>
        <authorList>
            <person name="Alvarenga D.O."/>
            <person name="Andreote A.P.D."/>
            <person name="Branco L.H.Z."/>
            <person name="Delbaje E."/>
            <person name="Cruz R.B."/>
            <person name="Varani A.M."/>
            <person name="Fiore M.F."/>
        </authorList>
    </citation>
    <scope>NUCLEOTIDE SEQUENCE [LARGE SCALE GENOMIC DNA]</scope>
    <source>
        <strain evidence="9 10">CENA67</strain>
    </source>
</reference>
<evidence type="ECO:0000256" key="7">
    <source>
        <dbReference type="PIRSR" id="PIRSR602401-1"/>
    </source>
</evidence>
<name>A0A8J7L8D5_9NOST</name>
<keyword evidence="6 8" id="KW-0503">Monooxygenase</keyword>
<feature type="binding site" description="axial binding residue" evidence="7">
    <location>
        <position position="402"/>
    </location>
    <ligand>
        <name>heme</name>
        <dbReference type="ChEBI" id="CHEBI:30413"/>
    </ligand>
    <ligandPart>
        <name>Fe</name>
        <dbReference type="ChEBI" id="CHEBI:18248"/>
    </ligandPart>
</feature>
<dbReference type="Gene3D" id="1.10.630.10">
    <property type="entry name" value="Cytochrome P450"/>
    <property type="match status" value="1"/>
</dbReference>
<keyword evidence="4 8" id="KW-0560">Oxidoreductase</keyword>
<evidence type="ECO:0000256" key="6">
    <source>
        <dbReference type="ARBA" id="ARBA00023033"/>
    </source>
</evidence>
<dbReference type="EMBL" id="JAECZC010000008">
    <property type="protein sequence ID" value="MBH8561916.1"/>
    <property type="molecule type" value="Genomic_DNA"/>
</dbReference>
<dbReference type="PROSITE" id="PS00086">
    <property type="entry name" value="CYTOCHROME_P450"/>
    <property type="match status" value="1"/>
</dbReference>
<dbReference type="InterPro" id="IPR050196">
    <property type="entry name" value="Cytochrome_P450_Monoox"/>
</dbReference>
<evidence type="ECO:0000256" key="8">
    <source>
        <dbReference type="RuleBase" id="RU000461"/>
    </source>
</evidence>
<keyword evidence="2 7" id="KW-0349">Heme</keyword>
<proteinExistence type="inferred from homology"/>
<dbReference type="GO" id="GO:0004497">
    <property type="term" value="F:monooxygenase activity"/>
    <property type="evidence" value="ECO:0007669"/>
    <property type="project" value="UniProtKB-KW"/>
</dbReference>
<dbReference type="PRINTS" id="PR00385">
    <property type="entry name" value="P450"/>
</dbReference>
<evidence type="ECO:0000256" key="1">
    <source>
        <dbReference type="ARBA" id="ARBA00010617"/>
    </source>
</evidence>
<dbReference type="GO" id="GO:0005506">
    <property type="term" value="F:iron ion binding"/>
    <property type="evidence" value="ECO:0007669"/>
    <property type="project" value="InterPro"/>
</dbReference>
<accession>A0A8J7L8D5</accession>
<protein>
    <submittedName>
        <fullName evidence="9">Cytochrome P450</fullName>
    </submittedName>
</protein>
<dbReference type="InterPro" id="IPR036396">
    <property type="entry name" value="Cyt_P450_sf"/>
</dbReference>
<dbReference type="Pfam" id="PF00067">
    <property type="entry name" value="p450"/>
    <property type="match status" value="1"/>
</dbReference>
<dbReference type="Proteomes" id="UP000632766">
    <property type="component" value="Unassembled WGS sequence"/>
</dbReference>
<gene>
    <name evidence="9" type="ORF">I8748_06960</name>
</gene>
<evidence type="ECO:0000256" key="5">
    <source>
        <dbReference type="ARBA" id="ARBA00023004"/>
    </source>
</evidence>
<comment type="cofactor">
    <cofactor evidence="7">
        <name>heme</name>
        <dbReference type="ChEBI" id="CHEBI:30413"/>
    </cofactor>
</comment>
<dbReference type="SUPFAM" id="SSF48264">
    <property type="entry name" value="Cytochrome P450"/>
    <property type="match status" value="1"/>
</dbReference>
<dbReference type="CDD" id="cd20620">
    <property type="entry name" value="CYP132-like"/>
    <property type="match status" value="1"/>
</dbReference>
<keyword evidence="10" id="KW-1185">Reference proteome</keyword>
<evidence type="ECO:0000313" key="9">
    <source>
        <dbReference type="EMBL" id="MBH8561916.1"/>
    </source>
</evidence>
<dbReference type="PANTHER" id="PTHR24291">
    <property type="entry name" value="CYTOCHROME P450 FAMILY 4"/>
    <property type="match status" value="1"/>
</dbReference>